<gene>
    <name evidence="1" type="ORF">RN001_009523</name>
</gene>
<keyword evidence="2" id="KW-1185">Reference proteome</keyword>
<dbReference type="Proteomes" id="UP001353858">
    <property type="component" value="Unassembled WGS sequence"/>
</dbReference>
<comment type="caution">
    <text evidence="1">The sequence shown here is derived from an EMBL/GenBank/DDBJ whole genome shotgun (WGS) entry which is preliminary data.</text>
</comment>
<dbReference type="AlphaFoldDB" id="A0AAN7P5D6"/>
<name>A0AAN7P5D6_9COLE</name>
<sequence>MEEATQDKPFETSKLFCLPFINHPPSQYDTILTTLRLAIEKCRIHEQKTIIVTFDQPLYIKAKEIIENCSDTDFCNVVLRLDQRMDTCEYQRFRTEEYFTIGHSETFWAGIWFMCIEQVLIKSMKRC</sequence>
<evidence type="ECO:0000313" key="1">
    <source>
        <dbReference type="EMBL" id="KAK4877017.1"/>
    </source>
</evidence>
<organism evidence="1 2">
    <name type="scientific">Aquatica leii</name>
    <dbReference type="NCBI Taxonomy" id="1421715"/>
    <lineage>
        <taxon>Eukaryota</taxon>
        <taxon>Metazoa</taxon>
        <taxon>Ecdysozoa</taxon>
        <taxon>Arthropoda</taxon>
        <taxon>Hexapoda</taxon>
        <taxon>Insecta</taxon>
        <taxon>Pterygota</taxon>
        <taxon>Neoptera</taxon>
        <taxon>Endopterygota</taxon>
        <taxon>Coleoptera</taxon>
        <taxon>Polyphaga</taxon>
        <taxon>Elateriformia</taxon>
        <taxon>Elateroidea</taxon>
        <taxon>Lampyridae</taxon>
        <taxon>Luciolinae</taxon>
        <taxon>Aquatica</taxon>
    </lineage>
</organism>
<dbReference type="EMBL" id="JARPUR010000004">
    <property type="protein sequence ID" value="KAK4877017.1"/>
    <property type="molecule type" value="Genomic_DNA"/>
</dbReference>
<evidence type="ECO:0000313" key="2">
    <source>
        <dbReference type="Proteomes" id="UP001353858"/>
    </source>
</evidence>
<proteinExistence type="predicted"/>
<protein>
    <submittedName>
        <fullName evidence="1">Uncharacterized protein</fullName>
    </submittedName>
</protein>
<accession>A0AAN7P5D6</accession>
<reference evidence="2" key="1">
    <citation type="submission" date="2023-01" db="EMBL/GenBank/DDBJ databases">
        <title>Key to firefly adult light organ development and bioluminescence: homeobox transcription factors regulate luciferase expression and transportation to peroxisome.</title>
        <authorList>
            <person name="Fu X."/>
        </authorList>
    </citation>
    <scope>NUCLEOTIDE SEQUENCE [LARGE SCALE GENOMIC DNA]</scope>
</reference>